<dbReference type="InterPro" id="IPR006170">
    <property type="entry name" value="PBP/GOBP"/>
</dbReference>
<dbReference type="AlphaFoldDB" id="A0A1J0KKB6"/>
<dbReference type="SUPFAM" id="SSF47565">
    <property type="entry name" value="Insect pheromone/odorant-binding proteins"/>
    <property type="match status" value="1"/>
</dbReference>
<evidence type="ECO:0000313" key="2">
    <source>
        <dbReference type="EMBL" id="APC94178.1"/>
    </source>
</evidence>
<dbReference type="Gene3D" id="1.10.238.20">
    <property type="entry name" value="Pheromone/general odorant binding protein domain"/>
    <property type="match status" value="1"/>
</dbReference>
<feature type="chain" id="PRO_5012904569" evidence="1">
    <location>
        <begin position="17"/>
        <end position="143"/>
    </location>
</feature>
<organism evidence="2">
    <name type="scientific">Pyrrhalta maculicollis</name>
    <dbReference type="NCBI Taxonomy" id="226885"/>
    <lineage>
        <taxon>Eukaryota</taxon>
        <taxon>Metazoa</taxon>
        <taxon>Ecdysozoa</taxon>
        <taxon>Arthropoda</taxon>
        <taxon>Hexapoda</taxon>
        <taxon>Insecta</taxon>
        <taxon>Pterygota</taxon>
        <taxon>Neoptera</taxon>
        <taxon>Endopterygota</taxon>
        <taxon>Coleoptera</taxon>
        <taxon>Polyphaga</taxon>
        <taxon>Cucujiformia</taxon>
        <taxon>Chrysomeloidea</taxon>
        <taxon>Chrysomelidae</taxon>
        <taxon>Galerucinae</taxon>
        <taxon>Coelomerites</taxon>
        <taxon>Pyrrhalta</taxon>
    </lineage>
</organism>
<dbReference type="InterPro" id="IPR036728">
    <property type="entry name" value="PBP_GOBP_sf"/>
</dbReference>
<protein>
    <submittedName>
        <fullName evidence="2">Odorant-binding protein 32</fullName>
    </submittedName>
</protein>
<dbReference type="Pfam" id="PF01395">
    <property type="entry name" value="PBP_GOBP"/>
    <property type="match status" value="1"/>
</dbReference>
<dbReference type="CDD" id="cd23992">
    <property type="entry name" value="PBP_GOBP"/>
    <property type="match status" value="1"/>
</dbReference>
<accession>A0A1J0KKB6</accession>
<proteinExistence type="evidence at transcript level"/>
<reference evidence="2" key="1">
    <citation type="journal article" date="2016" name="Insect Biochem. Mol. Biol.">
        <title>Comparative transcriptome analysis of chemosensory genes in two sister leaf beetles provides insights into chemosensory speciation.</title>
        <authorList>
            <person name="Zhang B."/>
            <person name="Zhang W."/>
            <person name="Nie R.E."/>
            <person name="Li W.Z."/>
            <person name="Segraves K.A."/>
            <person name="Yang X.K."/>
            <person name="Xue H.J."/>
        </authorList>
    </citation>
    <scope>NUCLEOTIDE SEQUENCE</scope>
</reference>
<name>A0A1J0KKB6_9CUCU</name>
<evidence type="ECO:0000256" key="1">
    <source>
        <dbReference type="SAM" id="SignalP"/>
    </source>
</evidence>
<keyword evidence="1" id="KW-0732">Signal</keyword>
<dbReference type="EMBL" id="KX290607">
    <property type="protein sequence ID" value="APC94178.1"/>
    <property type="molecule type" value="mRNA"/>
</dbReference>
<sequence length="143" mass="16755">MKFFILFAVCVAAVNCIDDSEFSEKSRNFMKYLHDTCYAQTNVKDEYIEAHKKGNFYVNDISLKKYISCLWTTSKALNANFDLDASLLYGVLPPRVAYYLVPIYMDCAKQVKFTVPFDTPIEEKTFLVNICVYYRNPYEFVFF</sequence>
<dbReference type="GO" id="GO:0005549">
    <property type="term" value="F:odorant binding"/>
    <property type="evidence" value="ECO:0007669"/>
    <property type="project" value="InterPro"/>
</dbReference>
<feature type="signal peptide" evidence="1">
    <location>
        <begin position="1"/>
        <end position="16"/>
    </location>
</feature>